<feature type="domain" description="Enoyl reductase (ER)" evidence="6">
    <location>
        <begin position="12"/>
        <end position="373"/>
    </location>
</feature>
<keyword evidence="3" id="KW-0560">Oxidoreductase</keyword>
<evidence type="ECO:0000313" key="7">
    <source>
        <dbReference type="EMBL" id="CZR68327.1"/>
    </source>
</evidence>
<dbReference type="EMBL" id="FJOG01000053">
    <property type="protein sequence ID" value="CZR68327.1"/>
    <property type="molecule type" value="Genomic_DNA"/>
</dbReference>
<keyword evidence="1 5" id="KW-0479">Metal-binding</keyword>
<reference evidence="7 8" key="1">
    <citation type="submission" date="2016-03" db="EMBL/GenBank/DDBJ databases">
        <authorList>
            <person name="Ploux O."/>
        </authorList>
    </citation>
    <scope>NUCLEOTIDE SEQUENCE [LARGE SCALE GENOMIC DNA]</scope>
    <source>
        <strain evidence="7 8">UAMH 11012</strain>
    </source>
</reference>
<dbReference type="OrthoDB" id="1560166at2759"/>
<dbReference type="Pfam" id="PF08240">
    <property type="entry name" value="ADH_N"/>
    <property type="match status" value="1"/>
</dbReference>
<organism evidence="7 8">
    <name type="scientific">Phialocephala subalpina</name>
    <dbReference type="NCBI Taxonomy" id="576137"/>
    <lineage>
        <taxon>Eukaryota</taxon>
        <taxon>Fungi</taxon>
        <taxon>Dikarya</taxon>
        <taxon>Ascomycota</taxon>
        <taxon>Pezizomycotina</taxon>
        <taxon>Leotiomycetes</taxon>
        <taxon>Helotiales</taxon>
        <taxon>Mollisiaceae</taxon>
        <taxon>Phialocephala</taxon>
        <taxon>Phialocephala fortinii species complex</taxon>
    </lineage>
</organism>
<evidence type="ECO:0000259" key="6">
    <source>
        <dbReference type="SMART" id="SM00829"/>
    </source>
</evidence>
<evidence type="ECO:0000256" key="5">
    <source>
        <dbReference type="RuleBase" id="RU361277"/>
    </source>
</evidence>
<dbReference type="Gene3D" id="3.40.50.720">
    <property type="entry name" value="NAD(P)-binding Rossmann-like Domain"/>
    <property type="match status" value="1"/>
</dbReference>
<name>A0A1L7XTM8_9HELO</name>
<comment type="similarity">
    <text evidence="5">Belongs to the zinc-containing alcohol dehydrogenase family.</text>
</comment>
<dbReference type="GO" id="GO:0008270">
    <property type="term" value="F:zinc ion binding"/>
    <property type="evidence" value="ECO:0007669"/>
    <property type="project" value="InterPro"/>
</dbReference>
<dbReference type="AlphaFoldDB" id="A0A1L7XTM8"/>
<dbReference type="PANTHER" id="PTHR43880">
    <property type="entry name" value="ALCOHOL DEHYDROGENASE"/>
    <property type="match status" value="1"/>
</dbReference>
<dbReference type="InterPro" id="IPR013154">
    <property type="entry name" value="ADH-like_N"/>
</dbReference>
<dbReference type="GO" id="GO:0051903">
    <property type="term" value="F:S-(hydroxymethyl)glutathione dehydrogenase [NAD(P)+] activity"/>
    <property type="evidence" value="ECO:0007669"/>
    <property type="project" value="TreeGrafter"/>
</dbReference>
<dbReference type="SMART" id="SM00829">
    <property type="entry name" value="PKS_ER"/>
    <property type="match status" value="1"/>
</dbReference>
<accession>A0A1L7XTM8</accession>
<dbReference type="SUPFAM" id="SSF50129">
    <property type="entry name" value="GroES-like"/>
    <property type="match status" value="1"/>
</dbReference>
<evidence type="ECO:0000256" key="3">
    <source>
        <dbReference type="ARBA" id="ARBA00023002"/>
    </source>
</evidence>
<dbReference type="Gene3D" id="3.90.180.10">
    <property type="entry name" value="Medium-chain alcohol dehydrogenases, catalytic domain"/>
    <property type="match status" value="1"/>
</dbReference>
<dbReference type="Pfam" id="PF00107">
    <property type="entry name" value="ADH_zinc_N"/>
    <property type="match status" value="1"/>
</dbReference>
<dbReference type="Proteomes" id="UP000184330">
    <property type="component" value="Unassembled WGS sequence"/>
</dbReference>
<dbReference type="InterPro" id="IPR002328">
    <property type="entry name" value="ADH_Zn_CS"/>
</dbReference>
<dbReference type="GO" id="GO:0005829">
    <property type="term" value="C:cytosol"/>
    <property type="evidence" value="ECO:0007669"/>
    <property type="project" value="TreeGrafter"/>
</dbReference>
<dbReference type="STRING" id="576137.A0A1L7XTM8"/>
<proteinExistence type="inferred from homology"/>
<evidence type="ECO:0000313" key="8">
    <source>
        <dbReference type="Proteomes" id="UP000184330"/>
    </source>
</evidence>
<evidence type="ECO:0000256" key="2">
    <source>
        <dbReference type="ARBA" id="ARBA00022833"/>
    </source>
</evidence>
<sequence length="376" mass="39756">MVSATALIVPEKDAPFQVTEVQLDSLRPDEVSVQLKATSICATDVAVQHGKIPLPFPIVVGHEGAGVVLEIGSAVSDIAVGDHVVLSYNSCGECKPCRQQKNFRCIETMGKNFGVQRKDGSQTIQWNGKPVSSCFFGQSSFCNPSIVQAASCVKIDKSLDLSVMCSMGCGIQTGAGAVLNVVKPTERDVNSLAIFGIGAVGSAALMMAKVVAQDNPGTLSKIIAVDMDKERLGLAREFGATHCLNPQTDDIQAKIMELTGGEGVDAAVDCSGVLSVINTMIEVIGTGGMAVTVGNPPNGSKATVEIFPFILGCKTYCASHQGNSYSKSFIPYLASLFKENRFPIDRLQKKYDAEKVNEAISDMTSGAVIKPVLIWA</sequence>
<evidence type="ECO:0000256" key="1">
    <source>
        <dbReference type="ARBA" id="ARBA00022723"/>
    </source>
</evidence>
<protein>
    <submittedName>
        <fullName evidence="7">Related to zinc-containing long-chain alcohol dehydrogenase</fullName>
    </submittedName>
</protein>
<dbReference type="InterPro" id="IPR020843">
    <property type="entry name" value="ER"/>
</dbReference>
<keyword evidence="8" id="KW-1185">Reference proteome</keyword>
<dbReference type="GO" id="GO:0046294">
    <property type="term" value="P:formaldehyde catabolic process"/>
    <property type="evidence" value="ECO:0007669"/>
    <property type="project" value="TreeGrafter"/>
</dbReference>
<comment type="cofactor">
    <cofactor evidence="5">
        <name>Zn(2+)</name>
        <dbReference type="ChEBI" id="CHEBI:29105"/>
    </cofactor>
</comment>
<dbReference type="InterPro" id="IPR013149">
    <property type="entry name" value="ADH-like_C"/>
</dbReference>
<keyword evidence="2 5" id="KW-0862">Zinc</keyword>
<keyword evidence="4" id="KW-0520">NAD</keyword>
<evidence type="ECO:0000256" key="4">
    <source>
        <dbReference type="ARBA" id="ARBA00023027"/>
    </source>
</evidence>
<dbReference type="InterPro" id="IPR036291">
    <property type="entry name" value="NAD(P)-bd_dom_sf"/>
</dbReference>
<dbReference type="InterPro" id="IPR011032">
    <property type="entry name" value="GroES-like_sf"/>
</dbReference>
<dbReference type="PROSITE" id="PS00059">
    <property type="entry name" value="ADH_ZINC"/>
    <property type="match status" value="1"/>
</dbReference>
<dbReference type="CDD" id="cd08278">
    <property type="entry name" value="benzyl_alcohol_DH"/>
    <property type="match status" value="1"/>
</dbReference>
<gene>
    <name evidence="7" type="ORF">PAC_18226</name>
</gene>
<dbReference type="PANTHER" id="PTHR43880:SF12">
    <property type="entry name" value="ALCOHOL DEHYDROGENASE CLASS-3"/>
    <property type="match status" value="1"/>
</dbReference>
<dbReference type="SUPFAM" id="SSF51735">
    <property type="entry name" value="NAD(P)-binding Rossmann-fold domains"/>
    <property type="match status" value="1"/>
</dbReference>